<sequence length="101" mass="11368">MIQSLLQIEGVFGGGSFTYLGSSLDVLSVMFNPRTLIVCRHVRQRFPPRVWYSVGLPRFDRKGGELRLDAQALSWPTSSRVWSVLSAAQLRFSGTRFCACK</sequence>
<evidence type="ECO:0000313" key="1">
    <source>
        <dbReference type="EMBL" id="CAK9026874.1"/>
    </source>
</evidence>
<organism evidence="1 2">
    <name type="scientific">Durusdinium trenchii</name>
    <dbReference type="NCBI Taxonomy" id="1381693"/>
    <lineage>
        <taxon>Eukaryota</taxon>
        <taxon>Sar</taxon>
        <taxon>Alveolata</taxon>
        <taxon>Dinophyceae</taxon>
        <taxon>Suessiales</taxon>
        <taxon>Symbiodiniaceae</taxon>
        <taxon>Durusdinium</taxon>
    </lineage>
</organism>
<keyword evidence="2" id="KW-1185">Reference proteome</keyword>
<name>A0ABP0KLM8_9DINO</name>
<dbReference type="EMBL" id="CAXAMN010008890">
    <property type="protein sequence ID" value="CAK9026874.1"/>
    <property type="molecule type" value="Genomic_DNA"/>
</dbReference>
<accession>A0ABP0KLM8</accession>
<evidence type="ECO:0000313" key="2">
    <source>
        <dbReference type="Proteomes" id="UP001642484"/>
    </source>
</evidence>
<comment type="caution">
    <text evidence="1">The sequence shown here is derived from an EMBL/GenBank/DDBJ whole genome shotgun (WGS) entry which is preliminary data.</text>
</comment>
<proteinExistence type="predicted"/>
<gene>
    <name evidence="1" type="ORF">CCMP2556_LOCUS16531</name>
</gene>
<reference evidence="1 2" key="1">
    <citation type="submission" date="2024-02" db="EMBL/GenBank/DDBJ databases">
        <authorList>
            <person name="Chen Y."/>
            <person name="Shah S."/>
            <person name="Dougan E. K."/>
            <person name="Thang M."/>
            <person name="Chan C."/>
        </authorList>
    </citation>
    <scope>NUCLEOTIDE SEQUENCE [LARGE SCALE GENOMIC DNA]</scope>
</reference>
<dbReference type="Proteomes" id="UP001642484">
    <property type="component" value="Unassembled WGS sequence"/>
</dbReference>
<protein>
    <submittedName>
        <fullName evidence="1">Uncharacterized protein</fullName>
    </submittedName>
</protein>